<protein>
    <recommendedName>
        <fullName evidence="4">Glycosyl hydrolase family 98 putative carbohydrate-binding module domain-containing protein</fullName>
    </recommendedName>
</protein>
<sequence>MQNKTKLISKIIASTLLFLALAPQNRQFAQESPLLSVFLLRMTCVDTGLGNWARQTRDVSVGKAVYRSRLYMGPGDRSASMTCKLQPNPGEVIFQTLQLDFGMRDNDRNSPATVVNVYLDGVKAQTRTVSPGQQASVSLDVTSTTNVSIETICTNQSRYCERVYFWNASLGYPPLVIE</sequence>
<evidence type="ECO:0008006" key="4">
    <source>
        <dbReference type="Google" id="ProtNLM"/>
    </source>
</evidence>
<gene>
    <name evidence="2" type="ORF">KME25_31895</name>
</gene>
<dbReference type="EMBL" id="JAHHIF010000078">
    <property type="protein sequence ID" value="MBW4548972.1"/>
    <property type="molecule type" value="Genomic_DNA"/>
</dbReference>
<reference evidence="2" key="1">
    <citation type="submission" date="2021-05" db="EMBL/GenBank/DDBJ databases">
        <authorList>
            <person name="Pietrasiak N."/>
            <person name="Ward R."/>
            <person name="Stajich J.E."/>
            <person name="Kurbessoian T."/>
        </authorList>
    </citation>
    <scope>NUCLEOTIDE SEQUENCE</scope>
    <source>
        <strain evidence="2">CPER-KK1</strain>
    </source>
</reference>
<evidence type="ECO:0000313" key="2">
    <source>
        <dbReference type="EMBL" id="MBW4548972.1"/>
    </source>
</evidence>
<feature type="chain" id="PRO_5037820744" description="Glycosyl hydrolase family 98 putative carbohydrate-binding module domain-containing protein" evidence="1">
    <location>
        <begin position="30"/>
        <end position="178"/>
    </location>
</feature>
<name>A0A951PU26_9CYAN</name>
<organism evidence="2 3">
    <name type="scientific">Symplocastrum torsivum CPER-KK1</name>
    <dbReference type="NCBI Taxonomy" id="450513"/>
    <lineage>
        <taxon>Bacteria</taxon>
        <taxon>Bacillati</taxon>
        <taxon>Cyanobacteriota</taxon>
        <taxon>Cyanophyceae</taxon>
        <taxon>Oscillatoriophycideae</taxon>
        <taxon>Oscillatoriales</taxon>
        <taxon>Microcoleaceae</taxon>
        <taxon>Symplocastrum</taxon>
    </lineage>
</organism>
<comment type="caution">
    <text evidence="2">The sequence shown here is derived from an EMBL/GenBank/DDBJ whole genome shotgun (WGS) entry which is preliminary data.</text>
</comment>
<keyword evidence="1" id="KW-0732">Signal</keyword>
<feature type="signal peptide" evidence="1">
    <location>
        <begin position="1"/>
        <end position="29"/>
    </location>
</feature>
<dbReference type="AlphaFoldDB" id="A0A951PU26"/>
<dbReference type="Proteomes" id="UP000753908">
    <property type="component" value="Unassembled WGS sequence"/>
</dbReference>
<accession>A0A951PU26</accession>
<evidence type="ECO:0000256" key="1">
    <source>
        <dbReference type="SAM" id="SignalP"/>
    </source>
</evidence>
<reference evidence="2" key="2">
    <citation type="journal article" date="2022" name="Microbiol. Resour. Announc.">
        <title>Metagenome Sequencing to Explore Phylogenomics of Terrestrial Cyanobacteria.</title>
        <authorList>
            <person name="Ward R.D."/>
            <person name="Stajich J.E."/>
            <person name="Johansen J.R."/>
            <person name="Huntemann M."/>
            <person name="Clum A."/>
            <person name="Foster B."/>
            <person name="Foster B."/>
            <person name="Roux S."/>
            <person name="Palaniappan K."/>
            <person name="Varghese N."/>
            <person name="Mukherjee S."/>
            <person name="Reddy T.B.K."/>
            <person name="Daum C."/>
            <person name="Copeland A."/>
            <person name="Chen I.A."/>
            <person name="Ivanova N.N."/>
            <person name="Kyrpides N.C."/>
            <person name="Shapiro N."/>
            <person name="Eloe-Fadrosh E.A."/>
            <person name="Pietrasiak N."/>
        </authorList>
    </citation>
    <scope>NUCLEOTIDE SEQUENCE</scope>
    <source>
        <strain evidence="2">CPER-KK1</strain>
    </source>
</reference>
<evidence type="ECO:0000313" key="3">
    <source>
        <dbReference type="Proteomes" id="UP000753908"/>
    </source>
</evidence>
<proteinExistence type="predicted"/>